<feature type="domain" description="MotA/TolQ/ExbB proton channel" evidence="10">
    <location>
        <begin position="97"/>
        <end position="224"/>
    </location>
</feature>
<evidence type="ECO:0000313" key="11">
    <source>
        <dbReference type="EMBL" id="KUR70102.1"/>
    </source>
</evidence>
<keyword evidence="4 9" id="KW-0812">Transmembrane</keyword>
<evidence type="ECO:0000256" key="6">
    <source>
        <dbReference type="ARBA" id="ARBA00023136"/>
    </source>
</evidence>
<evidence type="ECO:0000256" key="4">
    <source>
        <dbReference type="ARBA" id="ARBA00022692"/>
    </source>
</evidence>
<dbReference type="STRING" id="1117702.AQZ52_14635"/>
<feature type="transmembrane region" description="Helical" evidence="9">
    <location>
        <begin position="189"/>
        <end position="211"/>
    </location>
</feature>
<dbReference type="EMBL" id="LLZS01000009">
    <property type="protein sequence ID" value="KUR70102.1"/>
    <property type="molecule type" value="Genomic_DNA"/>
</dbReference>
<dbReference type="InterPro" id="IPR014163">
    <property type="entry name" value="Tol-Pal_TolQ"/>
</dbReference>
<keyword evidence="7" id="KW-0131">Cell cycle</keyword>
<dbReference type="GO" id="GO:0051301">
    <property type="term" value="P:cell division"/>
    <property type="evidence" value="ECO:0007669"/>
    <property type="project" value="UniProtKB-KW"/>
</dbReference>
<keyword evidence="5 9" id="KW-1133">Transmembrane helix</keyword>
<evidence type="ECO:0000256" key="1">
    <source>
        <dbReference type="ARBA" id="ARBA00004651"/>
    </source>
</evidence>
<evidence type="ECO:0000256" key="5">
    <source>
        <dbReference type="ARBA" id="ARBA00022989"/>
    </source>
</evidence>
<feature type="transmembrane region" description="Helical" evidence="9">
    <location>
        <begin position="32"/>
        <end position="60"/>
    </location>
</feature>
<dbReference type="AlphaFoldDB" id="A0A124JTF0"/>
<dbReference type="InterPro" id="IPR050790">
    <property type="entry name" value="ExbB/TolQ_transport"/>
</dbReference>
<evidence type="ECO:0000256" key="8">
    <source>
        <dbReference type="RuleBase" id="RU004057"/>
    </source>
</evidence>
<sequence length="242" mass="26331">MMLSVLAAAAAPGVVGGVTAGMPTRLNPVALFLHADIVVQVVMGALVLASVWVWTIIFAFSLRMGSMQRGCNRYETGFWEARDIDAYHKENGDKDVPSARVVTAALSEWRRSTSGKTIDREGTRQRLNSAMESVVTAETDRLAGRLNFLATVGAVAPFVGLFGTVWGIMDSFFNIGAQQNSSLAVVAPGISEALFATAIGLFAAIPAVIAYNRFSHRVNRFETRLFRFADRFHATLSRELEQ</sequence>
<gene>
    <name evidence="11" type="ORF">AQZ52_14635</name>
</gene>
<dbReference type="PANTHER" id="PTHR30625:SF16">
    <property type="entry name" value="BIOPOLYMER TRANSPORT PROTEIN EXBB"/>
    <property type="match status" value="1"/>
</dbReference>
<dbReference type="GO" id="GO:0005886">
    <property type="term" value="C:plasma membrane"/>
    <property type="evidence" value="ECO:0007669"/>
    <property type="project" value="UniProtKB-SubCell"/>
</dbReference>
<dbReference type="GO" id="GO:0017038">
    <property type="term" value="P:protein import"/>
    <property type="evidence" value="ECO:0007669"/>
    <property type="project" value="TreeGrafter"/>
</dbReference>
<dbReference type="OrthoDB" id="9805133at2"/>
<keyword evidence="6 9" id="KW-0472">Membrane</keyword>
<dbReference type="Proteomes" id="UP000058012">
    <property type="component" value="Unassembled WGS sequence"/>
</dbReference>
<evidence type="ECO:0000256" key="3">
    <source>
        <dbReference type="ARBA" id="ARBA00022618"/>
    </source>
</evidence>
<keyword evidence="12" id="KW-1185">Reference proteome</keyword>
<name>A0A124JTF0_9SPHN</name>
<dbReference type="PANTHER" id="PTHR30625">
    <property type="entry name" value="PROTEIN TOLQ"/>
    <property type="match status" value="1"/>
</dbReference>
<feature type="transmembrane region" description="Helical" evidence="9">
    <location>
        <begin position="148"/>
        <end position="169"/>
    </location>
</feature>
<proteinExistence type="inferred from homology"/>
<reference evidence="11 12" key="1">
    <citation type="submission" date="2015-10" db="EMBL/GenBank/DDBJ databases">
        <title>Draft genome sequence of Novosphingobium fuchskuhlense DSM 25065 isolated from a surface water sample of the southwest basin of Lake Grosse Fuchskuhle.</title>
        <authorList>
            <person name="Ruckert C."/>
            <person name="Winkler A."/>
            <person name="Glaeser J."/>
            <person name="Grossart H.-P."/>
            <person name="Kalinowski J."/>
            <person name="Glaeser S."/>
        </authorList>
    </citation>
    <scope>NUCLEOTIDE SEQUENCE [LARGE SCALE GENOMIC DNA]</scope>
    <source>
        <strain evidence="11 12">FNE08-7</strain>
    </source>
</reference>
<dbReference type="RefSeq" id="WP_067912541.1">
    <property type="nucleotide sequence ID" value="NZ_KQ954246.1"/>
</dbReference>
<dbReference type="GO" id="GO:0043213">
    <property type="term" value="P:bacteriocin transport"/>
    <property type="evidence" value="ECO:0007669"/>
    <property type="project" value="InterPro"/>
</dbReference>
<dbReference type="Pfam" id="PF01618">
    <property type="entry name" value="MotA_ExbB"/>
    <property type="match status" value="1"/>
</dbReference>
<accession>A0A124JTF0</accession>
<keyword evidence="2" id="KW-1003">Cell membrane</keyword>
<evidence type="ECO:0000256" key="7">
    <source>
        <dbReference type="ARBA" id="ARBA00023306"/>
    </source>
</evidence>
<evidence type="ECO:0000313" key="12">
    <source>
        <dbReference type="Proteomes" id="UP000058012"/>
    </source>
</evidence>
<comment type="subcellular location">
    <subcellularLocation>
        <location evidence="1">Cell membrane</location>
        <topology evidence="1">Multi-pass membrane protein</topology>
    </subcellularLocation>
    <subcellularLocation>
        <location evidence="8">Membrane</location>
        <topology evidence="8">Multi-pass membrane protein</topology>
    </subcellularLocation>
</comment>
<evidence type="ECO:0000256" key="9">
    <source>
        <dbReference type="SAM" id="Phobius"/>
    </source>
</evidence>
<dbReference type="NCBIfam" id="TIGR02796">
    <property type="entry name" value="tolQ"/>
    <property type="match status" value="1"/>
</dbReference>
<protein>
    <submittedName>
        <fullName evidence="11">Protein TolQ</fullName>
    </submittedName>
</protein>
<comment type="caution">
    <text evidence="11">The sequence shown here is derived from an EMBL/GenBank/DDBJ whole genome shotgun (WGS) entry which is preliminary data.</text>
</comment>
<keyword evidence="8" id="KW-0813">Transport</keyword>
<evidence type="ECO:0000259" key="10">
    <source>
        <dbReference type="Pfam" id="PF01618"/>
    </source>
</evidence>
<organism evidence="11 12">
    <name type="scientific">Novosphingobium fuchskuhlense</name>
    <dbReference type="NCBI Taxonomy" id="1117702"/>
    <lineage>
        <taxon>Bacteria</taxon>
        <taxon>Pseudomonadati</taxon>
        <taxon>Pseudomonadota</taxon>
        <taxon>Alphaproteobacteria</taxon>
        <taxon>Sphingomonadales</taxon>
        <taxon>Sphingomonadaceae</taxon>
        <taxon>Novosphingobium</taxon>
    </lineage>
</organism>
<dbReference type="InterPro" id="IPR002898">
    <property type="entry name" value="MotA_ExbB_proton_chnl"/>
</dbReference>
<comment type="similarity">
    <text evidence="8">Belongs to the exbB/tolQ family.</text>
</comment>
<evidence type="ECO:0000256" key="2">
    <source>
        <dbReference type="ARBA" id="ARBA00022475"/>
    </source>
</evidence>
<keyword evidence="3" id="KW-0132">Cell division</keyword>
<keyword evidence="8" id="KW-0653">Protein transport</keyword>